<evidence type="ECO:0000256" key="10">
    <source>
        <dbReference type="ARBA" id="ARBA00041631"/>
    </source>
</evidence>
<dbReference type="EC" id="5.3.2.1" evidence="9"/>
<dbReference type="PANTHER" id="PTHR11954">
    <property type="entry name" value="D-DOPACHROME DECARBOXYLASE"/>
    <property type="match status" value="1"/>
</dbReference>
<dbReference type="GO" id="GO:0004167">
    <property type="term" value="F:dopachrome isomerase activity"/>
    <property type="evidence" value="ECO:0007669"/>
    <property type="project" value="UniProtKB-EC"/>
</dbReference>
<comment type="subcellular location">
    <subcellularLocation>
        <location evidence="1">Secreted</location>
    </subcellularLocation>
</comment>
<evidence type="ECO:0000256" key="2">
    <source>
        <dbReference type="ARBA" id="ARBA00005851"/>
    </source>
</evidence>
<reference evidence="13 14" key="1">
    <citation type="journal article" date="2024" name="Nat. Commun.">
        <title>Phylogenomics reveals the evolutionary origins of lichenization in chlorophyte algae.</title>
        <authorList>
            <person name="Puginier C."/>
            <person name="Libourel C."/>
            <person name="Otte J."/>
            <person name="Skaloud P."/>
            <person name="Haon M."/>
            <person name="Grisel S."/>
            <person name="Petersen M."/>
            <person name="Berrin J.G."/>
            <person name="Delaux P.M."/>
            <person name="Dal Grande F."/>
            <person name="Keller J."/>
        </authorList>
    </citation>
    <scope>NUCLEOTIDE SEQUENCE [LARGE SCALE GENOMIC DNA]</scope>
    <source>
        <strain evidence="13 14">SAG 245.80</strain>
    </source>
</reference>
<comment type="catalytic activity">
    <reaction evidence="6">
        <text>3-phenylpyruvate = enol-phenylpyruvate</text>
        <dbReference type="Rhea" id="RHEA:17097"/>
        <dbReference type="ChEBI" id="CHEBI:16815"/>
        <dbReference type="ChEBI" id="CHEBI:18005"/>
        <dbReference type="EC" id="5.3.2.1"/>
    </reaction>
</comment>
<evidence type="ECO:0000256" key="9">
    <source>
        <dbReference type="ARBA" id="ARBA00039086"/>
    </source>
</evidence>
<keyword evidence="5" id="KW-0413">Isomerase</keyword>
<comment type="similarity">
    <text evidence="2">Belongs to the MIF family.</text>
</comment>
<evidence type="ECO:0000256" key="4">
    <source>
        <dbReference type="ARBA" id="ARBA00022525"/>
    </source>
</evidence>
<accession>A0AAW1SEW6</accession>
<gene>
    <name evidence="13" type="ORF">WJX81_000886</name>
</gene>
<dbReference type="GO" id="GO:0050178">
    <property type="term" value="F:phenylpyruvate tautomerase activity"/>
    <property type="evidence" value="ECO:0007669"/>
    <property type="project" value="UniProtKB-EC"/>
</dbReference>
<dbReference type="EMBL" id="JALJOU010000004">
    <property type="protein sequence ID" value="KAK9843978.1"/>
    <property type="molecule type" value="Genomic_DNA"/>
</dbReference>
<evidence type="ECO:0000313" key="14">
    <source>
        <dbReference type="Proteomes" id="UP001445335"/>
    </source>
</evidence>
<dbReference type="GO" id="GO:0005125">
    <property type="term" value="F:cytokine activity"/>
    <property type="evidence" value="ECO:0007669"/>
    <property type="project" value="UniProtKB-KW"/>
</dbReference>
<evidence type="ECO:0000256" key="5">
    <source>
        <dbReference type="ARBA" id="ARBA00023235"/>
    </source>
</evidence>
<dbReference type="EC" id="5.3.3.12" evidence="8"/>
<sequence>MPVLVINSNVPSDRVEQSDLLQALSKAISQYVLVTLNLGVPLSFGGTEEPAAYGTLLSIGAISPSQNKNTSKLVSDILQAKLSVPPKRFYLSVRWLCLLV</sequence>
<dbReference type="Proteomes" id="UP001445335">
    <property type="component" value="Unassembled WGS sequence"/>
</dbReference>
<comment type="caution">
    <text evidence="13">The sequence shown here is derived from an EMBL/GenBank/DDBJ whole genome shotgun (WGS) entry which is preliminary data.</text>
</comment>
<comment type="catalytic activity">
    <reaction evidence="7">
        <text>L-dopachrome = 5,6-dihydroxyindole-2-carboxylate</text>
        <dbReference type="Rhea" id="RHEA:13041"/>
        <dbReference type="ChEBI" id="CHEBI:16875"/>
        <dbReference type="ChEBI" id="CHEBI:57509"/>
        <dbReference type="EC" id="5.3.3.12"/>
    </reaction>
</comment>
<evidence type="ECO:0000256" key="1">
    <source>
        <dbReference type="ARBA" id="ARBA00004613"/>
    </source>
</evidence>
<name>A0AAW1SEW6_9CHLO</name>
<keyword evidence="4" id="KW-0964">Secreted</keyword>
<protein>
    <recommendedName>
        <fullName evidence="12">L-dopachrome isomerase</fullName>
        <ecNumber evidence="9">5.3.2.1</ecNumber>
        <ecNumber evidence="8">5.3.3.12</ecNumber>
    </recommendedName>
    <alternativeName>
        <fullName evidence="10">L-dopachrome tautomerase</fullName>
    </alternativeName>
    <alternativeName>
        <fullName evidence="11">Phenylpyruvate tautomerase</fullName>
    </alternativeName>
</protein>
<dbReference type="Gene3D" id="3.30.429.10">
    <property type="entry name" value="Macrophage Migration Inhibitory Factor"/>
    <property type="match status" value="1"/>
</dbReference>
<evidence type="ECO:0000256" key="12">
    <source>
        <dbReference type="ARBA" id="ARBA00042730"/>
    </source>
</evidence>
<dbReference type="AlphaFoldDB" id="A0AAW1SEW6"/>
<evidence type="ECO:0000256" key="7">
    <source>
        <dbReference type="ARBA" id="ARBA00036823"/>
    </source>
</evidence>
<keyword evidence="3" id="KW-0202">Cytokine</keyword>
<proteinExistence type="inferred from homology"/>
<evidence type="ECO:0000313" key="13">
    <source>
        <dbReference type="EMBL" id="KAK9843978.1"/>
    </source>
</evidence>
<dbReference type="InterPro" id="IPR001398">
    <property type="entry name" value="Macrophage_inhib_fac"/>
</dbReference>
<dbReference type="GO" id="GO:0005615">
    <property type="term" value="C:extracellular space"/>
    <property type="evidence" value="ECO:0007669"/>
    <property type="project" value="UniProtKB-KW"/>
</dbReference>
<dbReference type="InterPro" id="IPR014347">
    <property type="entry name" value="Tautomerase/MIF_sf"/>
</dbReference>
<evidence type="ECO:0000256" key="6">
    <source>
        <dbReference type="ARBA" id="ARBA00036735"/>
    </source>
</evidence>
<dbReference type="PANTHER" id="PTHR11954:SF6">
    <property type="entry name" value="MACROPHAGE MIGRATION INHIBITORY FACTOR"/>
    <property type="match status" value="1"/>
</dbReference>
<organism evidence="13 14">
    <name type="scientific">Elliptochloris bilobata</name>
    <dbReference type="NCBI Taxonomy" id="381761"/>
    <lineage>
        <taxon>Eukaryota</taxon>
        <taxon>Viridiplantae</taxon>
        <taxon>Chlorophyta</taxon>
        <taxon>core chlorophytes</taxon>
        <taxon>Trebouxiophyceae</taxon>
        <taxon>Trebouxiophyceae incertae sedis</taxon>
        <taxon>Elliptochloris clade</taxon>
        <taxon>Elliptochloris</taxon>
    </lineage>
</organism>
<evidence type="ECO:0000256" key="11">
    <source>
        <dbReference type="ARBA" id="ARBA00041912"/>
    </source>
</evidence>
<dbReference type="SUPFAM" id="SSF55331">
    <property type="entry name" value="Tautomerase/MIF"/>
    <property type="match status" value="1"/>
</dbReference>
<evidence type="ECO:0000256" key="8">
    <source>
        <dbReference type="ARBA" id="ARBA00038932"/>
    </source>
</evidence>
<evidence type="ECO:0000256" key="3">
    <source>
        <dbReference type="ARBA" id="ARBA00022514"/>
    </source>
</evidence>
<keyword evidence="14" id="KW-1185">Reference proteome</keyword>
<dbReference type="Pfam" id="PF01187">
    <property type="entry name" value="MIF"/>
    <property type="match status" value="1"/>
</dbReference>